<sequence>MRLFKSLSAERMLFTSQETTRLLIPVRMNETLFVVLLLLTGFCLPSSSVTYIHFIIKSNKTWFDALEYCMTRKIELVQIQNEGTTKTLMGMTKYGFSGKAWIGLFTNSSMWTWVDGEEATYFNWNPDQLEELTDTGQCVSMNTDGFWNRNDCAQLRPSVCFDGDNYTLTLTEMTWNDAKSNCENLISTLAMIADDSTNDAVKLLIENGTEVWIGLMEINHWAWLGAEGIENTEILNWEPGRPDNGNGKQNCAAIVIENGTWTDEQCDMKYPFICLGIKQEPEKTWIRAVMLTIQSSANVEDPHVTAELQKKLEIAFENPKWKVKLTWKKLRAK</sequence>
<dbReference type="PROSITE" id="PS50041">
    <property type="entry name" value="C_TYPE_LECTIN_2"/>
    <property type="match status" value="2"/>
</dbReference>
<proteinExistence type="predicted"/>
<dbReference type="InterPro" id="IPR016187">
    <property type="entry name" value="CTDL_fold"/>
</dbReference>
<organism evidence="2 3">
    <name type="scientific">Echeneis naucrates</name>
    <name type="common">Live sharksucker</name>
    <dbReference type="NCBI Taxonomy" id="173247"/>
    <lineage>
        <taxon>Eukaryota</taxon>
        <taxon>Metazoa</taxon>
        <taxon>Chordata</taxon>
        <taxon>Craniata</taxon>
        <taxon>Vertebrata</taxon>
        <taxon>Euteleostomi</taxon>
        <taxon>Actinopterygii</taxon>
        <taxon>Neopterygii</taxon>
        <taxon>Teleostei</taxon>
        <taxon>Neoteleostei</taxon>
        <taxon>Acanthomorphata</taxon>
        <taxon>Carangaria</taxon>
        <taxon>Carangiformes</taxon>
        <taxon>Echeneidae</taxon>
        <taxon>Echeneis</taxon>
    </lineage>
</organism>
<dbReference type="Ensembl" id="ENSENLT00000019378.1">
    <property type="protein sequence ID" value="ENSENLP00000018684.1"/>
    <property type="gene ID" value="ENSENLG00000008576.1"/>
</dbReference>
<evidence type="ECO:0000313" key="2">
    <source>
        <dbReference type="Ensembl" id="ENSENLP00000018684.1"/>
    </source>
</evidence>
<dbReference type="AlphaFoldDB" id="A0A665UHK5"/>
<dbReference type="InterPro" id="IPR001304">
    <property type="entry name" value="C-type_lectin-like"/>
</dbReference>
<accession>A0A665UHK5</accession>
<dbReference type="PANTHER" id="PTHR45784:SF3">
    <property type="entry name" value="C-TYPE LECTIN DOMAIN FAMILY 4 MEMBER K-LIKE-RELATED"/>
    <property type="match status" value="1"/>
</dbReference>
<reference evidence="2" key="2">
    <citation type="submission" date="2025-08" db="UniProtKB">
        <authorList>
            <consortium name="Ensembl"/>
        </authorList>
    </citation>
    <scope>IDENTIFICATION</scope>
</reference>
<dbReference type="CDD" id="cd00037">
    <property type="entry name" value="CLECT"/>
    <property type="match status" value="1"/>
</dbReference>
<feature type="domain" description="C-type lectin" evidence="1">
    <location>
        <begin position="161"/>
        <end position="275"/>
    </location>
</feature>
<dbReference type="Gene3D" id="3.10.100.10">
    <property type="entry name" value="Mannose-Binding Protein A, subunit A"/>
    <property type="match status" value="2"/>
</dbReference>
<dbReference type="InterPro" id="IPR016186">
    <property type="entry name" value="C-type_lectin-like/link_sf"/>
</dbReference>
<dbReference type="PANTHER" id="PTHR45784">
    <property type="entry name" value="C-TYPE LECTIN DOMAIN FAMILY 20 MEMBER A-RELATED"/>
    <property type="match status" value="1"/>
</dbReference>
<dbReference type="InParanoid" id="A0A665UHK5"/>
<dbReference type="SMART" id="SM00034">
    <property type="entry name" value="CLECT"/>
    <property type="match status" value="2"/>
</dbReference>
<feature type="domain" description="C-type lectin" evidence="1">
    <location>
        <begin position="53"/>
        <end position="161"/>
    </location>
</feature>
<reference evidence="2" key="3">
    <citation type="submission" date="2025-09" db="UniProtKB">
        <authorList>
            <consortium name="Ensembl"/>
        </authorList>
    </citation>
    <scope>IDENTIFICATION</scope>
</reference>
<dbReference type="Pfam" id="PF00059">
    <property type="entry name" value="Lectin_C"/>
    <property type="match status" value="2"/>
</dbReference>
<dbReference type="Proteomes" id="UP000472264">
    <property type="component" value="Chromosome 6"/>
</dbReference>
<gene>
    <name evidence="2" type="primary">LOC115045461</name>
</gene>
<evidence type="ECO:0000313" key="3">
    <source>
        <dbReference type="Proteomes" id="UP000472264"/>
    </source>
</evidence>
<evidence type="ECO:0000259" key="1">
    <source>
        <dbReference type="PROSITE" id="PS50041"/>
    </source>
</evidence>
<keyword evidence="3" id="KW-1185">Reference proteome</keyword>
<reference evidence="2" key="1">
    <citation type="submission" date="2021-04" db="EMBL/GenBank/DDBJ databases">
        <authorList>
            <consortium name="Wellcome Sanger Institute Data Sharing"/>
        </authorList>
    </citation>
    <scope>NUCLEOTIDE SEQUENCE [LARGE SCALE GENOMIC DNA]</scope>
</reference>
<dbReference type="OMA" id="YCIKEYL"/>
<dbReference type="SUPFAM" id="SSF56436">
    <property type="entry name" value="C-type lectin-like"/>
    <property type="match status" value="2"/>
</dbReference>
<protein>
    <submittedName>
        <fullName evidence="2">C-type mannose receptor 2-like</fullName>
    </submittedName>
</protein>
<name>A0A665UHK5_ECHNA</name>